<dbReference type="InterPro" id="IPR012332">
    <property type="entry name" value="Autotransporter_pectin_lyase_C"/>
</dbReference>
<reference evidence="2 3" key="1">
    <citation type="journal article" date="2016" name="Environ. Microbiol.">
        <title>New Methyloceanibacter diversity from North Sea sediments includes methanotroph containing solely the soluble methane monooxygenase.</title>
        <authorList>
            <person name="Vekeman B."/>
            <person name="Kerckhof F.M."/>
            <person name="Cremers G."/>
            <person name="de Vos P."/>
            <person name="Vandamme P."/>
            <person name="Boon N."/>
            <person name="Op den Camp H.J."/>
            <person name="Heylen K."/>
        </authorList>
    </citation>
    <scope>NUCLEOTIDE SEQUENCE [LARGE SCALE GENOMIC DNA]</scope>
    <source>
        <strain evidence="2 3">R-67177</strain>
    </source>
</reference>
<dbReference type="AlphaFoldDB" id="A0A1E3WGI8"/>
<dbReference type="InterPro" id="IPR043990">
    <property type="entry name" value="AC_1"/>
</dbReference>
<gene>
    <name evidence="2" type="ORF">AUC71_05585</name>
</gene>
<dbReference type="SMART" id="SM00869">
    <property type="entry name" value="Autotransporter"/>
    <property type="match status" value="1"/>
</dbReference>
<dbReference type="Proteomes" id="UP000095042">
    <property type="component" value="Unassembled WGS sequence"/>
</dbReference>
<evidence type="ECO:0000313" key="2">
    <source>
        <dbReference type="EMBL" id="ODS04157.1"/>
    </source>
</evidence>
<dbReference type="Gene3D" id="2.160.20.20">
    <property type="match status" value="1"/>
</dbReference>
<proteinExistence type="predicted"/>
<comment type="caution">
    <text evidence="2">The sequence shown here is derived from an EMBL/GenBank/DDBJ whole genome shotgun (WGS) entry which is preliminary data.</text>
</comment>
<sequence length="1006" mass="104728">MPASAVETCGAFVGTGPDPIILINPGDAIDCVNTEDRDGDTGAGTGSAIELETDADVEYIKLDTIGTLTASDIGIRTETDGENSTIHITNRGDIFAGTRGISAFVNDYDSAITIVNSGDISVTAPGSSFRNYGIYAREFGGYSPINITNSGAITVTSPTESATGIYGSNEGNYGGVTILNSGAIAVNGANRATGIRGESAATGNAISIDNRAKISATSDNSAFGISGYSELDESPVIIRNSGTVTVRAGNNGYGLYAYTVSDDSRITITNSGKLGVTADYDGFGVFAKADADSGAIKIENNGDVAVTTNIGRAYGIYAYTHYDDSPIRILNSGSIAVAGQYSGSGISAVSGGTNSPVSVENRASIDVNAQYDAIGITARTVYANSPVKIANHGDITVTSQEFCPCGFSAYGIDVVTFGANNSVTITNTAAIKAAGPSSVGVSVVSFGPSSPILINNAGGSIFGGSAGIFVDNTYSSTTIVNSGDIGASNNRAVVGYYGPVDIFNTGTITGFVLLDADDRFINQAGGVFEARQTSDFDAYGPGGANDLFRNEAGGTVHAADDITRAETTRFVNLERFENSGLISLVDNRPGDSFTISNTPGGTDLKFDAGSGSRLAVDAHLGGPGSRSDTFTIEGDVSGVTRVSVVNTNYGPGVFNPSGMRVVTVTGATPNPDAFKLDESIDTGFFNYDLFFTPTGSGHWDLRSFAGPGAFLLPQLVTAAQDIWHQSASTWFDRTADLRVLLAGGPAPTAYDPGGKSLSAAEPYALTPAVWARGSGSWLDRDGTERTTAYGRDYTFDMDRDLQTLDFQVGVDLGKRDALTQGDALVFGLLGGLVHGDLDYDALARNFNFDGGQVGVYATYLNGGLFVDTLANLHLYSLETSTLGFPSSLDANTVGLRTDTGYRFGSFSGGPFLEPLATLEVTWADIDGFSLGGNTVSFDDDANVRGRLGLRAGTTMAAWEGTLMEPFVTGSLWGNLTDDNSATLVSTGRTFRFEDQLEDVWGESRRA</sequence>
<dbReference type="InterPro" id="IPR005546">
    <property type="entry name" value="Autotransporte_beta"/>
</dbReference>
<dbReference type="Pfam" id="PF03797">
    <property type="entry name" value="Autotransporter"/>
    <property type="match status" value="1"/>
</dbReference>
<accession>A0A1E3WGI8</accession>
<name>A0A1E3WGI8_9HYPH</name>
<protein>
    <recommendedName>
        <fullName evidence="1">Autotransporter domain-containing protein</fullName>
    </recommendedName>
</protein>
<dbReference type="InterPro" id="IPR036709">
    <property type="entry name" value="Autotransporte_beta_dom_sf"/>
</dbReference>
<evidence type="ECO:0000259" key="1">
    <source>
        <dbReference type="PROSITE" id="PS51208"/>
    </source>
</evidence>
<dbReference type="Gene3D" id="2.40.128.130">
    <property type="entry name" value="Autotransporter beta-domain"/>
    <property type="match status" value="1"/>
</dbReference>
<dbReference type="SUPFAM" id="SSF51126">
    <property type="entry name" value="Pectin lyase-like"/>
    <property type="match status" value="1"/>
</dbReference>
<dbReference type="SUPFAM" id="SSF103515">
    <property type="entry name" value="Autotransporter"/>
    <property type="match status" value="1"/>
</dbReference>
<feature type="domain" description="Autotransporter" evidence="1">
    <location>
        <begin position="762"/>
        <end position="1006"/>
    </location>
</feature>
<dbReference type="Pfam" id="PF18883">
    <property type="entry name" value="AC_1"/>
    <property type="match status" value="1"/>
</dbReference>
<dbReference type="PROSITE" id="PS51208">
    <property type="entry name" value="AUTOTRANSPORTER"/>
    <property type="match status" value="1"/>
</dbReference>
<dbReference type="EMBL" id="LPWD01000007">
    <property type="protein sequence ID" value="ODS04157.1"/>
    <property type="molecule type" value="Genomic_DNA"/>
</dbReference>
<dbReference type="InterPro" id="IPR011050">
    <property type="entry name" value="Pectin_lyase_fold/virulence"/>
</dbReference>
<evidence type="ECO:0000313" key="3">
    <source>
        <dbReference type="Proteomes" id="UP000095042"/>
    </source>
</evidence>
<keyword evidence="3" id="KW-1185">Reference proteome</keyword>
<organism evidence="2 3">
    <name type="scientific">Methyloceanibacter marginalis</name>
    <dbReference type="NCBI Taxonomy" id="1774971"/>
    <lineage>
        <taxon>Bacteria</taxon>
        <taxon>Pseudomonadati</taxon>
        <taxon>Pseudomonadota</taxon>
        <taxon>Alphaproteobacteria</taxon>
        <taxon>Hyphomicrobiales</taxon>
        <taxon>Hyphomicrobiaceae</taxon>
        <taxon>Methyloceanibacter</taxon>
    </lineage>
</organism>